<organism evidence="1 2">
    <name type="scientific">Tritrichomonas musculus</name>
    <dbReference type="NCBI Taxonomy" id="1915356"/>
    <lineage>
        <taxon>Eukaryota</taxon>
        <taxon>Metamonada</taxon>
        <taxon>Parabasalia</taxon>
        <taxon>Tritrichomonadida</taxon>
        <taxon>Tritrichomonadidae</taxon>
        <taxon>Tritrichomonas</taxon>
    </lineage>
</organism>
<gene>
    <name evidence="1" type="ORF">M9Y10_003174</name>
</gene>
<dbReference type="Gene3D" id="3.40.720.10">
    <property type="entry name" value="Alkaline Phosphatase, subunit A"/>
    <property type="match status" value="1"/>
</dbReference>
<comment type="caution">
    <text evidence="1">The sequence shown here is derived from an EMBL/GenBank/DDBJ whole genome shotgun (WGS) entry which is preliminary data.</text>
</comment>
<accession>A0ABR2JPG8</accession>
<keyword evidence="2" id="KW-1185">Reference proteome</keyword>
<dbReference type="PANTHER" id="PTHR10151:SF120">
    <property type="entry name" value="BIS(5'-ADENOSYL)-TRIPHOSPHATASE"/>
    <property type="match status" value="1"/>
</dbReference>
<protein>
    <submittedName>
        <fullName evidence="1">Uncharacterized protein</fullName>
    </submittedName>
</protein>
<evidence type="ECO:0000313" key="2">
    <source>
        <dbReference type="Proteomes" id="UP001470230"/>
    </source>
</evidence>
<proteinExistence type="predicted"/>
<reference evidence="1 2" key="1">
    <citation type="submission" date="2024-04" db="EMBL/GenBank/DDBJ databases">
        <title>Tritrichomonas musculus Genome.</title>
        <authorList>
            <person name="Alves-Ferreira E."/>
            <person name="Grigg M."/>
            <person name="Lorenzi H."/>
            <person name="Galac M."/>
        </authorList>
    </citation>
    <scope>NUCLEOTIDE SEQUENCE [LARGE SCALE GENOMIC DNA]</scope>
    <source>
        <strain evidence="1 2">EAF2021</strain>
    </source>
</reference>
<dbReference type="Proteomes" id="UP001470230">
    <property type="component" value="Unassembled WGS sequence"/>
</dbReference>
<sequence length="307" mass="35258">MLIFPQSEIDFPINNIQHPAVFIIGIDGIGNLPQIVDTPGIHRIINNGVYSFDAQTVYPSLSAECWTSLLHGVRPEKHEIRSIGGLFIFKRKRPPFPLSSQYPSIFRLMHEKDNRSKMASFSNWEDINEYIIEDGINVHKYYSGSEKRLVDKFEKYMRTNDPWLVFFHLDDTDEVGHGYGFFSNEQKKQLMKTDKTVSRIIDIIEKYDINNESLILVLSDHGGGGDYYSENGMARPSFICEKCVHGSGDPIDMTIFWTARGKGICKSKKIEHQVSILDTAKFVASYLKLKIPETWDGYDLYPELQCQ</sequence>
<dbReference type="Pfam" id="PF01663">
    <property type="entry name" value="Phosphodiest"/>
    <property type="match status" value="1"/>
</dbReference>
<dbReference type="EMBL" id="JAPFFF010000010">
    <property type="protein sequence ID" value="KAK8880498.1"/>
    <property type="molecule type" value="Genomic_DNA"/>
</dbReference>
<evidence type="ECO:0000313" key="1">
    <source>
        <dbReference type="EMBL" id="KAK8880498.1"/>
    </source>
</evidence>
<dbReference type="PANTHER" id="PTHR10151">
    <property type="entry name" value="ECTONUCLEOTIDE PYROPHOSPHATASE/PHOSPHODIESTERASE"/>
    <property type="match status" value="1"/>
</dbReference>
<name>A0ABR2JPG8_9EUKA</name>
<dbReference type="InterPro" id="IPR017850">
    <property type="entry name" value="Alkaline_phosphatase_core_sf"/>
</dbReference>
<dbReference type="InterPro" id="IPR002591">
    <property type="entry name" value="Phosphodiest/P_Trfase"/>
</dbReference>
<dbReference type="SUPFAM" id="SSF53649">
    <property type="entry name" value="Alkaline phosphatase-like"/>
    <property type="match status" value="1"/>
</dbReference>